<evidence type="ECO:0000313" key="4">
    <source>
        <dbReference type="EMBL" id="NOJ44814.1"/>
    </source>
</evidence>
<evidence type="ECO:0000259" key="2">
    <source>
        <dbReference type="Pfam" id="PF01458"/>
    </source>
</evidence>
<sequence>MNLVLAKNETGRALSDSFAIARDRLPGAGKVAEARSAAFEAYERAGLPHRRIEDWKYTDLRALMREVLPLAPAPDAAALKRAAAAVKLQAIKGSRRLVLVDGVFVPKLSDVVGLEKGLTIRTLRDVLETGDAALQAELFTPDNANPMVALNSAMTTDGVVIEIADGLVLKQPLQIIHVASGPAPAAMFTRSLLRLGRDAGVTLVESYIAADGAKIYQAHDSLIIAIGDNSRLDHVRFVEDSREAFNISSAVVALGAHAHFNTFSMTSGAAVSRYQATITFAGEHSRVETNGVNLLNGRQHADTTLFMDHAVPRCASREVFRAVADDRAHSVFQGRIVVRPDAQKTAAKMMTRALLLSDDAEADNKPELEIFADDLTCGHGATTGALDESLLFYLRARGLSEKEAQALLIQAFVGEAIESIVNDDLRELAIAATQRWLEARS</sequence>
<dbReference type="InterPro" id="IPR000825">
    <property type="entry name" value="SUF_FeS_clus_asmbl_SufBD_core"/>
</dbReference>
<feature type="domain" description="SUF system FeS cluster assembly SufBD core" evidence="2">
    <location>
        <begin position="185"/>
        <end position="412"/>
    </location>
</feature>
<dbReference type="SUPFAM" id="SSF101960">
    <property type="entry name" value="Stabilizer of iron transporter SufD"/>
    <property type="match status" value="1"/>
</dbReference>
<dbReference type="EMBL" id="JAAVLW010000001">
    <property type="protein sequence ID" value="NOJ44814.1"/>
    <property type="molecule type" value="Genomic_DNA"/>
</dbReference>
<name>A0A7Y4GZG3_9BRAD</name>
<dbReference type="PANTHER" id="PTHR43575:SF1">
    <property type="entry name" value="PROTEIN ABCI7, CHLOROPLASTIC"/>
    <property type="match status" value="1"/>
</dbReference>
<dbReference type="RefSeq" id="WP_171707739.1">
    <property type="nucleotide sequence ID" value="NZ_JAAVLW010000001.1"/>
</dbReference>
<dbReference type="InterPro" id="IPR045595">
    <property type="entry name" value="SufBD_N"/>
</dbReference>
<dbReference type="Proteomes" id="UP000528734">
    <property type="component" value="Unassembled WGS sequence"/>
</dbReference>
<dbReference type="GO" id="GO:0016226">
    <property type="term" value="P:iron-sulfur cluster assembly"/>
    <property type="evidence" value="ECO:0007669"/>
    <property type="project" value="InterPro"/>
</dbReference>
<protein>
    <submittedName>
        <fullName evidence="4">Fe-S cluster assembly protein SufD</fullName>
    </submittedName>
</protein>
<evidence type="ECO:0000313" key="5">
    <source>
        <dbReference type="Proteomes" id="UP000528734"/>
    </source>
</evidence>
<comment type="similarity">
    <text evidence="1">Belongs to the iron-sulfur cluster assembly SufBD family.</text>
</comment>
<proteinExistence type="inferred from homology"/>
<dbReference type="PANTHER" id="PTHR43575">
    <property type="entry name" value="PROTEIN ABCI7, CHLOROPLASTIC"/>
    <property type="match status" value="1"/>
</dbReference>
<evidence type="ECO:0000259" key="3">
    <source>
        <dbReference type="Pfam" id="PF19295"/>
    </source>
</evidence>
<feature type="domain" description="SUF system FeS cluster assembly SufBD N-terminal" evidence="3">
    <location>
        <begin position="31"/>
        <end position="175"/>
    </location>
</feature>
<dbReference type="InterPro" id="IPR055346">
    <property type="entry name" value="Fe-S_cluster_assembly_SufBD"/>
</dbReference>
<dbReference type="InterPro" id="IPR037284">
    <property type="entry name" value="SUF_FeS_clus_asmbl_SufBD_sf"/>
</dbReference>
<dbReference type="NCBIfam" id="TIGR01981">
    <property type="entry name" value="sufD"/>
    <property type="match status" value="1"/>
</dbReference>
<gene>
    <name evidence="4" type="primary">sufD</name>
    <name evidence="4" type="ORF">HCN50_00875</name>
</gene>
<comment type="caution">
    <text evidence="4">The sequence shown here is derived from an EMBL/GenBank/DDBJ whole genome shotgun (WGS) entry which is preliminary data.</text>
</comment>
<dbReference type="InterPro" id="IPR011542">
    <property type="entry name" value="SUF_FeS_clus_asmbl_SufD"/>
</dbReference>
<evidence type="ECO:0000256" key="1">
    <source>
        <dbReference type="ARBA" id="ARBA00043967"/>
    </source>
</evidence>
<dbReference type="AlphaFoldDB" id="A0A7Y4GZG3"/>
<organism evidence="4 5">
    <name type="scientific">Bradyrhizobium archetypum</name>
    <dbReference type="NCBI Taxonomy" id="2721160"/>
    <lineage>
        <taxon>Bacteria</taxon>
        <taxon>Pseudomonadati</taxon>
        <taxon>Pseudomonadota</taxon>
        <taxon>Alphaproteobacteria</taxon>
        <taxon>Hyphomicrobiales</taxon>
        <taxon>Nitrobacteraceae</taxon>
        <taxon>Bradyrhizobium</taxon>
    </lineage>
</organism>
<keyword evidence="5" id="KW-1185">Reference proteome</keyword>
<dbReference type="Pfam" id="PF19295">
    <property type="entry name" value="SufBD_N"/>
    <property type="match status" value="1"/>
</dbReference>
<dbReference type="Pfam" id="PF01458">
    <property type="entry name" value="SUFBD_core"/>
    <property type="match status" value="1"/>
</dbReference>
<accession>A0A7Y4GZG3</accession>
<reference evidence="4 5" key="1">
    <citation type="submission" date="2020-03" db="EMBL/GenBank/DDBJ databases">
        <title>Bradyrhizobium diversity isolated from nodules of Muelleranthus trifoliolatus.</title>
        <authorList>
            <person name="Klepa M."/>
            <person name="Helene L."/>
            <person name="Hungria M."/>
        </authorList>
    </citation>
    <scope>NUCLEOTIDE SEQUENCE [LARGE SCALE GENOMIC DNA]</scope>
    <source>
        <strain evidence="4 5">WSM 1744</strain>
    </source>
</reference>